<comment type="caution">
    <text evidence="2">The sequence shown here is derived from an EMBL/GenBank/DDBJ whole genome shotgun (WGS) entry which is preliminary data.</text>
</comment>
<dbReference type="AlphaFoldDB" id="A0AAJ5BG25"/>
<protein>
    <submittedName>
        <fullName evidence="2">Pilus biogenesis CpaD protein (Pilus_cpaD)</fullName>
    </submittedName>
</protein>
<organism evidence="2 3">
    <name type="scientific">Pragia fontium DSM 5563 = ATCC 49100</name>
    <dbReference type="NCBI Taxonomy" id="1122977"/>
    <lineage>
        <taxon>Bacteria</taxon>
        <taxon>Pseudomonadati</taxon>
        <taxon>Pseudomonadota</taxon>
        <taxon>Gammaproteobacteria</taxon>
        <taxon>Enterobacterales</taxon>
        <taxon>Budviciaceae</taxon>
        <taxon>Pragia</taxon>
    </lineage>
</organism>
<evidence type="ECO:0000313" key="2">
    <source>
        <dbReference type="EMBL" id="SFC13710.1"/>
    </source>
</evidence>
<gene>
    <name evidence="2" type="ORF">SAMN02745723_101485</name>
</gene>
<keyword evidence="1" id="KW-0732">Signal</keyword>
<dbReference type="InterPro" id="IPR031579">
    <property type="entry name" value="RcpB"/>
</dbReference>
<accession>A0AAJ5BG25</accession>
<proteinExistence type="predicted"/>
<evidence type="ECO:0000313" key="3">
    <source>
        <dbReference type="Proteomes" id="UP000226420"/>
    </source>
</evidence>
<feature type="chain" id="PRO_5042577851" evidence="1">
    <location>
        <begin position="19"/>
        <end position="167"/>
    </location>
</feature>
<dbReference type="EMBL" id="FOLW01000001">
    <property type="protein sequence ID" value="SFC13710.1"/>
    <property type="molecule type" value="Genomic_DNA"/>
</dbReference>
<sequence>MKLLATLALSLFTVVSVAQVQAKDQTYNSRFYASPEVETESFALNGKSEVDKEILLGKLLHRISSDSNSTVSINWSKSDFKPVAEQIRKSLINNGIAPYTIKIHQSLGGFDTQVQANLTVRIESVRLRAQHCNYNRQNYYYRKNDDLGCALNNTLRRSLVNPMDFMF</sequence>
<dbReference type="Proteomes" id="UP000226420">
    <property type="component" value="Unassembled WGS sequence"/>
</dbReference>
<evidence type="ECO:0000256" key="1">
    <source>
        <dbReference type="SAM" id="SignalP"/>
    </source>
</evidence>
<feature type="signal peptide" evidence="1">
    <location>
        <begin position="1"/>
        <end position="18"/>
    </location>
</feature>
<dbReference type="RefSeq" id="WP_074820447.1">
    <property type="nucleotide sequence ID" value="NZ_FOLW01000001.1"/>
</dbReference>
<reference evidence="2 3" key="1">
    <citation type="submission" date="2016-10" db="EMBL/GenBank/DDBJ databases">
        <authorList>
            <person name="Varghese N."/>
            <person name="Submissions S."/>
        </authorList>
    </citation>
    <scope>NUCLEOTIDE SEQUENCE [LARGE SCALE GENOMIC DNA]</scope>
    <source>
        <strain evidence="2 3">DSM 5563</strain>
    </source>
</reference>
<name>A0AAJ5BG25_9GAMM</name>
<dbReference type="Pfam" id="PF16971">
    <property type="entry name" value="RcpB"/>
    <property type="match status" value="1"/>
</dbReference>